<accession>A0A2D0J1S1</accession>
<evidence type="ECO:0000313" key="2">
    <source>
        <dbReference type="EMBL" id="PHM28274.1"/>
    </source>
</evidence>
<dbReference type="InterPro" id="IPR016181">
    <property type="entry name" value="Acyl_CoA_acyltransferase"/>
</dbReference>
<proteinExistence type="predicted"/>
<evidence type="ECO:0000259" key="1">
    <source>
        <dbReference type="Pfam" id="PF13480"/>
    </source>
</evidence>
<dbReference type="OrthoDB" id="6765957at2"/>
<dbReference type="SUPFAM" id="SSF55729">
    <property type="entry name" value="Acyl-CoA N-acyltransferases (Nat)"/>
    <property type="match status" value="1"/>
</dbReference>
<dbReference type="Proteomes" id="UP000225833">
    <property type="component" value="Unassembled WGS sequence"/>
</dbReference>
<dbReference type="InterPro" id="IPR038740">
    <property type="entry name" value="BioF2-like_GNAT_dom"/>
</dbReference>
<dbReference type="AlphaFoldDB" id="A0A2D0J1S1"/>
<evidence type="ECO:0000313" key="3">
    <source>
        <dbReference type="Proteomes" id="UP000225833"/>
    </source>
</evidence>
<sequence>MEISCKWTESVSLFSREDWEHCYDPENVITSYSLQLALERSELVESFYYLSLYRNDKLTAIISCFSMYYSLTDLAPPKWQGWIMTLRKIFSNLLKPRIFVVGSPIATCSHMLGIALPPDHPDYPRLLQVMEREIDRKIAELQIKLQCIKEFDEYFHQRLQQVLQSKFVVCRSPDTTYVYTDQVGGLEYINNMLKRYRNVLRRRKRKFDATGLRWVMVDDFGSYSNKLNSLYRNVLQRSHTKFECLTPAFFRAVNEELGEQAQVLLCLDDDCIVAFELFLKGKNLHPLYLGIDYSYRDASALYFNCLYRVIEEAQNQQYPYIELGQTSYDAKFSVGAISSKLYFYIKHSNAFYNHILYRFRKLLFPAPKIPEQRKVFKLSEDYIDALKSSGALKHVD</sequence>
<gene>
    <name evidence="2" type="ORF">Xbud_01672</name>
</gene>
<protein>
    <recommendedName>
        <fullName evidence="1">BioF2-like acetyltransferase domain-containing protein</fullName>
    </recommendedName>
</protein>
<dbReference type="EMBL" id="NIBS01000006">
    <property type="protein sequence ID" value="PHM28274.1"/>
    <property type="molecule type" value="Genomic_DNA"/>
</dbReference>
<dbReference type="Pfam" id="PF13480">
    <property type="entry name" value="Acetyltransf_6"/>
    <property type="match status" value="1"/>
</dbReference>
<dbReference type="Gene3D" id="3.40.630.30">
    <property type="match status" value="1"/>
</dbReference>
<reference evidence="2 3" key="1">
    <citation type="journal article" date="2017" name="Nat. Microbiol.">
        <title>Natural product diversity associated with the nematode symbionts Photorhabdus and Xenorhabdus.</title>
        <authorList>
            <person name="Tobias N.J."/>
            <person name="Wolff H."/>
            <person name="Djahanschiri B."/>
            <person name="Grundmann F."/>
            <person name="Kronenwerth M."/>
            <person name="Shi Y.M."/>
            <person name="Simonyi S."/>
            <person name="Grun P."/>
            <person name="Shapiro-Ilan D."/>
            <person name="Pidot S.J."/>
            <person name="Stinear T.P."/>
            <person name="Ebersberger I."/>
            <person name="Bode H.B."/>
        </authorList>
    </citation>
    <scope>NUCLEOTIDE SEQUENCE [LARGE SCALE GENOMIC DNA]</scope>
    <source>
        <strain evidence="2 3">DSM 16342</strain>
    </source>
</reference>
<name>A0A2D0J1S1_XENBU</name>
<comment type="caution">
    <text evidence="2">The sequence shown here is derived from an EMBL/GenBank/DDBJ whole genome shotgun (WGS) entry which is preliminary data.</text>
</comment>
<dbReference type="RefSeq" id="WP_099135613.1">
    <property type="nucleotide sequence ID" value="NZ_CAWNNJ010000130.1"/>
</dbReference>
<organism evidence="2 3">
    <name type="scientific">Xenorhabdus budapestensis</name>
    <dbReference type="NCBI Taxonomy" id="290110"/>
    <lineage>
        <taxon>Bacteria</taxon>
        <taxon>Pseudomonadati</taxon>
        <taxon>Pseudomonadota</taxon>
        <taxon>Gammaproteobacteria</taxon>
        <taxon>Enterobacterales</taxon>
        <taxon>Morganellaceae</taxon>
        <taxon>Xenorhabdus</taxon>
    </lineage>
</organism>
<feature type="domain" description="BioF2-like acetyltransferase" evidence="1">
    <location>
        <begin position="195"/>
        <end position="329"/>
    </location>
</feature>